<dbReference type="InterPro" id="IPR003597">
    <property type="entry name" value="Ig_C1-set"/>
</dbReference>
<keyword evidence="2" id="KW-0472">Membrane</keyword>
<organism evidence="4 5">
    <name type="scientific">Echeneis naucrates</name>
    <name type="common">Live sharksucker</name>
    <dbReference type="NCBI Taxonomy" id="173247"/>
    <lineage>
        <taxon>Eukaryota</taxon>
        <taxon>Metazoa</taxon>
        <taxon>Chordata</taxon>
        <taxon>Craniata</taxon>
        <taxon>Vertebrata</taxon>
        <taxon>Euteleostomi</taxon>
        <taxon>Actinopterygii</taxon>
        <taxon>Neopterygii</taxon>
        <taxon>Teleostei</taxon>
        <taxon>Neoteleostei</taxon>
        <taxon>Acanthomorphata</taxon>
        <taxon>Carangaria</taxon>
        <taxon>Carangiformes</taxon>
        <taxon>Echeneidae</taxon>
        <taxon>Echeneis</taxon>
    </lineage>
</organism>
<dbReference type="PROSITE" id="PS50835">
    <property type="entry name" value="IG_LIKE"/>
    <property type="match status" value="2"/>
</dbReference>
<keyword evidence="5" id="KW-1185">Reference proteome</keyword>
<gene>
    <name evidence="4" type="primary">LOC115053300</name>
</gene>
<keyword evidence="2" id="KW-1133">Transmembrane helix</keyword>
<evidence type="ECO:0000313" key="4">
    <source>
        <dbReference type="Ensembl" id="ENSENLP00000029690.1"/>
    </source>
</evidence>
<reference evidence="4" key="1">
    <citation type="submission" date="2021-04" db="EMBL/GenBank/DDBJ databases">
        <authorList>
            <consortium name="Wellcome Sanger Institute Data Sharing"/>
        </authorList>
    </citation>
    <scope>NUCLEOTIDE SEQUENCE [LARGE SCALE GENOMIC DNA]</scope>
</reference>
<feature type="domain" description="Ig-like" evidence="3">
    <location>
        <begin position="336"/>
        <end position="445"/>
    </location>
</feature>
<dbReference type="InterPro" id="IPR003006">
    <property type="entry name" value="Ig/MHC_CS"/>
</dbReference>
<dbReference type="AlphaFoldDB" id="A0A665VDB6"/>
<sequence length="491" mass="55652">MQLIQPVYIFKHVVPDILSVGHMTDVRTSYFFWKVKVKVSLQLDDSSVGDFYEYIIMCLLLNILLCLYLCTGVLCADQLLGLPCQFIDENVSLNKDGHPETELIDRQAHLQFGQKGDSPLNPQVITFLITGGSRLDLQRYLEKADAEQLDCEVRRYRTQGIGVRWPVHGAEEYNQWFSCTLKQRDGLFTVTSILRQPSDKPPSAELAHLSWPAIQDREILTTSVAMVIKTQTPSVTSGLRVQQKLHCQFAVDHKSRNVTVEWIFQHRGERNKLFSHNSHTGQTQGSGVGTRGLAGGDASYNIPFTKMSSEGIYTCSVMVMPLFISLDLNLNIQETPRVSINIGPTLVLQEGNDQKVTCDAENYYPLDVEIKWYVQDPMSSSQRVGAPLPKELQNILLSSHKHNNDKTFSLSAFFYLEAQLKDSGRQFTCSVSHRSLRLPIKKSFILTVEEPSSWLFNFFFGGIVVVLLVVLCVMLKYLNSMRKKSVQKKPY</sequence>
<evidence type="ECO:0000256" key="1">
    <source>
        <dbReference type="ARBA" id="ARBA00023319"/>
    </source>
</evidence>
<dbReference type="InterPro" id="IPR050380">
    <property type="entry name" value="Immune_Resp_Modulators"/>
</dbReference>
<dbReference type="InterPro" id="IPR007110">
    <property type="entry name" value="Ig-like_dom"/>
</dbReference>
<dbReference type="InterPro" id="IPR036179">
    <property type="entry name" value="Ig-like_dom_sf"/>
</dbReference>
<proteinExistence type="predicted"/>
<feature type="transmembrane region" description="Helical" evidence="2">
    <location>
        <begin position="454"/>
        <end position="478"/>
    </location>
</feature>
<dbReference type="PROSITE" id="PS00290">
    <property type="entry name" value="IG_MHC"/>
    <property type="match status" value="1"/>
</dbReference>
<evidence type="ECO:0000256" key="2">
    <source>
        <dbReference type="SAM" id="Phobius"/>
    </source>
</evidence>
<dbReference type="SMART" id="SM00407">
    <property type="entry name" value="IGc1"/>
    <property type="match status" value="1"/>
</dbReference>
<evidence type="ECO:0000313" key="5">
    <source>
        <dbReference type="Proteomes" id="UP000472264"/>
    </source>
</evidence>
<dbReference type="Ensembl" id="ENSENLT00000030565.1">
    <property type="protein sequence ID" value="ENSENLP00000029690.1"/>
    <property type="gene ID" value="ENSENLG00000013212.1"/>
</dbReference>
<feature type="domain" description="Ig-like" evidence="3">
    <location>
        <begin position="212"/>
        <end position="325"/>
    </location>
</feature>
<dbReference type="Ensembl" id="ENSENLT00000030561.1">
    <property type="protein sequence ID" value="ENSENLP00000029686.1"/>
    <property type="gene ID" value="ENSENLG00000013212.1"/>
</dbReference>
<dbReference type="Gene3D" id="2.60.40.10">
    <property type="entry name" value="Immunoglobulins"/>
    <property type="match status" value="3"/>
</dbReference>
<dbReference type="Pfam" id="PF07686">
    <property type="entry name" value="V-set"/>
    <property type="match status" value="1"/>
</dbReference>
<evidence type="ECO:0000259" key="3">
    <source>
        <dbReference type="PROSITE" id="PS50835"/>
    </source>
</evidence>
<protein>
    <submittedName>
        <fullName evidence="4">Dehydrogenase/reductase (SDR family) member 13b.1</fullName>
    </submittedName>
</protein>
<dbReference type="PANTHER" id="PTHR23411">
    <property type="entry name" value="TAPASIN"/>
    <property type="match status" value="1"/>
</dbReference>
<keyword evidence="1" id="KW-0393">Immunoglobulin domain</keyword>
<reference evidence="4" key="2">
    <citation type="submission" date="2025-05" db="UniProtKB">
        <authorList>
            <consortium name="Ensembl"/>
        </authorList>
    </citation>
    <scope>IDENTIFICATION</scope>
</reference>
<dbReference type="InterPro" id="IPR013106">
    <property type="entry name" value="Ig_V-set"/>
</dbReference>
<dbReference type="Proteomes" id="UP000472264">
    <property type="component" value="Chromosome 13"/>
</dbReference>
<dbReference type="Pfam" id="PF07654">
    <property type="entry name" value="C1-set"/>
    <property type="match status" value="1"/>
</dbReference>
<dbReference type="SUPFAM" id="SSF48726">
    <property type="entry name" value="Immunoglobulin"/>
    <property type="match status" value="2"/>
</dbReference>
<accession>A0A665VDB6</accession>
<name>A0A665VDB6_ECHNA</name>
<keyword evidence="2" id="KW-0812">Transmembrane</keyword>
<dbReference type="InterPro" id="IPR013783">
    <property type="entry name" value="Ig-like_fold"/>
</dbReference>